<dbReference type="Proteomes" id="UP000239872">
    <property type="component" value="Unassembled WGS sequence"/>
</dbReference>
<dbReference type="InterPro" id="IPR043504">
    <property type="entry name" value="Peptidase_S1_PA_chymotrypsin"/>
</dbReference>
<comment type="similarity">
    <text evidence="1 7">Belongs to the peptidase S46 family.</text>
</comment>
<keyword evidence="9" id="KW-1185">Reference proteome</keyword>
<dbReference type="InterPro" id="IPR009003">
    <property type="entry name" value="Peptidase_S1_PA"/>
</dbReference>
<evidence type="ECO:0000256" key="6">
    <source>
        <dbReference type="ARBA" id="ARBA00022825"/>
    </source>
</evidence>
<dbReference type="PANTHER" id="PTHR38469">
    <property type="entry name" value="PERIPLASMIC PEPTIDASE SUBFAMILY S1B"/>
    <property type="match status" value="1"/>
</dbReference>
<evidence type="ECO:0000256" key="3">
    <source>
        <dbReference type="ARBA" id="ARBA00022670"/>
    </source>
</evidence>
<comment type="function">
    <text evidence="7">Catalyzes the removal of dipeptides from the N-terminus of oligopeptides.</text>
</comment>
<keyword evidence="4" id="KW-0732">Signal</keyword>
<dbReference type="EMBL" id="PPSL01000001">
    <property type="protein sequence ID" value="PQJ12287.1"/>
    <property type="molecule type" value="Genomic_DNA"/>
</dbReference>
<organism evidence="8 9">
    <name type="scientific">Flavipsychrobacter stenotrophus</name>
    <dbReference type="NCBI Taxonomy" id="2077091"/>
    <lineage>
        <taxon>Bacteria</taxon>
        <taxon>Pseudomonadati</taxon>
        <taxon>Bacteroidota</taxon>
        <taxon>Chitinophagia</taxon>
        <taxon>Chitinophagales</taxon>
        <taxon>Chitinophagaceae</taxon>
        <taxon>Flavipsychrobacter</taxon>
    </lineage>
</organism>
<dbReference type="GO" id="GO:0043171">
    <property type="term" value="P:peptide catabolic process"/>
    <property type="evidence" value="ECO:0007669"/>
    <property type="project" value="UniProtKB-UniRule"/>
</dbReference>
<accession>A0A2S7T093</accession>
<evidence type="ECO:0000256" key="1">
    <source>
        <dbReference type="ARBA" id="ARBA00010491"/>
    </source>
</evidence>
<dbReference type="AlphaFoldDB" id="A0A2S7T093"/>
<protein>
    <recommendedName>
        <fullName evidence="7">Dipeptidyl-peptidase</fullName>
        <ecNumber evidence="7">3.4.14.-</ecNumber>
    </recommendedName>
</protein>
<proteinExistence type="inferred from homology"/>
<evidence type="ECO:0000313" key="8">
    <source>
        <dbReference type="EMBL" id="PQJ12287.1"/>
    </source>
</evidence>
<gene>
    <name evidence="8" type="ORF">CJD36_000575</name>
</gene>
<sequence length="731" mass="83053">MKKTLLLFVAVIGMMGARADEGMWIPMLIGKNYDEMQRLGLKLTKEDLYSINHSSMKDAILQFGGGCTAEMISSNGLLLTNHHCGYDAIAALSTVDRNLLDNGFWAHSLSEEMPAQGVTALFLQRMEDVTNEVKMAVNGTTGAEYTKAFDAVRKVIEEREGKKGKYVANVKEYFNGNQYFLLIYKRYTDVRLVGNPPRSLGKYGGDIDNWMWPRHTADFSMFRIYADSNNNPKPYAASNVPYHPGKYLPVSVKGQKEGDYAMVMGYPGRTNRYEVSYGVDLAINTVNPSIVAIRDLRLNIMKKHMDADKKTYLQLTGLYSKIANYWKYFIGQTEQLKRLNVVEKKKKSEDKFTTWARATQGMDAGLMSKFELAFDDYKPYAKHATYYGECFRASAMSRMAVALKPLYDYYEKNPKPDADSVKKYITNAQTAYRAAAHDYEKATDMDLFAQMTKMFYENVDKSQMPDIYANVIFNKECVGKKSCAKPKKGELPCFMGTTYEAYAAYVYSHTFLTDSVSFNKFCEAPTFAALKNDAAVLYAYSFANNYKKYAPKVEAFNYRKAELAKEYLREMMVWKEDKMFYPDANSTMRITYGSVLGYEPQDGVHYNYFTTMDGLMAKYKAGDEDFDVPADLVNLYKAKDYGMYADADGKLHTCFITNNDITGGNSGSPCINGNGELIGAAFDGNWEAMSGDIAFDRKYKRTIVCDIRYILFMIDKMGHADNLIKEMEIRK</sequence>
<evidence type="ECO:0000256" key="2">
    <source>
        <dbReference type="ARBA" id="ARBA00022438"/>
    </source>
</evidence>
<evidence type="ECO:0000313" key="9">
    <source>
        <dbReference type="Proteomes" id="UP000239872"/>
    </source>
</evidence>
<dbReference type="OrthoDB" id="9805367at2"/>
<dbReference type="Gene3D" id="2.40.10.10">
    <property type="entry name" value="Trypsin-like serine proteases"/>
    <property type="match status" value="1"/>
</dbReference>
<dbReference type="GO" id="GO:0070009">
    <property type="term" value="F:serine-type aminopeptidase activity"/>
    <property type="evidence" value="ECO:0007669"/>
    <property type="project" value="UniProtKB-UniRule"/>
</dbReference>
<keyword evidence="2 7" id="KW-0031">Aminopeptidase</keyword>
<name>A0A2S7T093_9BACT</name>
<evidence type="ECO:0000256" key="5">
    <source>
        <dbReference type="ARBA" id="ARBA00022801"/>
    </source>
</evidence>
<evidence type="ECO:0000256" key="7">
    <source>
        <dbReference type="RuleBase" id="RU366067"/>
    </source>
</evidence>
<reference evidence="8 9" key="1">
    <citation type="submission" date="2018-01" db="EMBL/GenBank/DDBJ databases">
        <title>A novel member of the phylum Bacteroidetes isolated from glacier ice.</title>
        <authorList>
            <person name="Liu Q."/>
            <person name="Xin Y.-H."/>
        </authorList>
    </citation>
    <scope>NUCLEOTIDE SEQUENCE [LARGE SCALE GENOMIC DNA]</scope>
    <source>
        <strain evidence="8 9">RB1R16</strain>
    </source>
</reference>
<dbReference type="InterPro" id="IPR019500">
    <property type="entry name" value="Pep_S46"/>
</dbReference>
<keyword evidence="3 7" id="KW-0645">Protease</keyword>
<keyword evidence="5 7" id="KW-0378">Hydrolase</keyword>
<keyword evidence="6 7" id="KW-0720">Serine protease</keyword>
<dbReference type="EC" id="3.4.14.-" evidence="7"/>
<dbReference type="GO" id="GO:0008239">
    <property type="term" value="F:dipeptidyl-peptidase activity"/>
    <property type="evidence" value="ECO:0007669"/>
    <property type="project" value="UniProtKB-UniRule"/>
</dbReference>
<comment type="caution">
    <text evidence="8">The sequence shown here is derived from an EMBL/GenBank/DDBJ whole genome shotgun (WGS) entry which is preliminary data.</text>
</comment>
<dbReference type="SUPFAM" id="SSF50494">
    <property type="entry name" value="Trypsin-like serine proteases"/>
    <property type="match status" value="1"/>
</dbReference>
<dbReference type="Pfam" id="PF10459">
    <property type="entry name" value="Peptidase_S46"/>
    <property type="match status" value="1"/>
</dbReference>
<dbReference type="RefSeq" id="WP_105037171.1">
    <property type="nucleotide sequence ID" value="NZ_PPSL01000001.1"/>
</dbReference>
<evidence type="ECO:0000256" key="4">
    <source>
        <dbReference type="ARBA" id="ARBA00022729"/>
    </source>
</evidence>
<dbReference type="GO" id="GO:0006508">
    <property type="term" value="P:proteolysis"/>
    <property type="evidence" value="ECO:0007669"/>
    <property type="project" value="UniProtKB-KW"/>
</dbReference>
<dbReference type="PANTHER" id="PTHR38469:SF1">
    <property type="entry name" value="PERIPLASMIC PEPTIDASE SUBFAMILY S1B"/>
    <property type="match status" value="1"/>
</dbReference>